<evidence type="ECO:0000313" key="11">
    <source>
        <dbReference type="Proteomes" id="UP000538929"/>
    </source>
</evidence>
<evidence type="ECO:0000256" key="6">
    <source>
        <dbReference type="ARBA" id="ARBA00023136"/>
    </source>
</evidence>
<feature type="transmembrane region" description="Helical" evidence="8">
    <location>
        <begin position="638"/>
        <end position="663"/>
    </location>
</feature>
<protein>
    <submittedName>
        <fullName evidence="10">MMPL family transporter</fullName>
    </submittedName>
</protein>
<feature type="transmembrane region" description="Helical" evidence="8">
    <location>
        <begin position="191"/>
        <end position="212"/>
    </location>
</feature>
<dbReference type="EMBL" id="VKHT01000397">
    <property type="protein sequence ID" value="MBB0245116.1"/>
    <property type="molecule type" value="Genomic_DNA"/>
</dbReference>
<feature type="transmembrane region" description="Helical" evidence="8">
    <location>
        <begin position="529"/>
        <end position="550"/>
    </location>
</feature>
<dbReference type="AlphaFoldDB" id="A0A7W3TE21"/>
<dbReference type="Proteomes" id="UP000538929">
    <property type="component" value="Unassembled WGS sequence"/>
</dbReference>
<comment type="subcellular location">
    <subcellularLocation>
        <location evidence="1">Cell membrane</location>
        <topology evidence="1">Multi-pass membrane protein</topology>
    </subcellularLocation>
</comment>
<evidence type="ECO:0000256" key="3">
    <source>
        <dbReference type="ARBA" id="ARBA00022475"/>
    </source>
</evidence>
<feature type="domain" description="Membrane transport protein MMPL" evidence="9">
    <location>
        <begin position="35"/>
        <end position="358"/>
    </location>
</feature>
<feature type="transmembrane region" description="Helical" evidence="8">
    <location>
        <begin position="357"/>
        <end position="377"/>
    </location>
</feature>
<evidence type="ECO:0000256" key="1">
    <source>
        <dbReference type="ARBA" id="ARBA00004651"/>
    </source>
</evidence>
<evidence type="ECO:0000256" key="5">
    <source>
        <dbReference type="ARBA" id="ARBA00022989"/>
    </source>
</evidence>
<dbReference type="SUPFAM" id="SSF82866">
    <property type="entry name" value="Multidrug efflux transporter AcrB transmembrane domain"/>
    <property type="match status" value="2"/>
</dbReference>
<organism evidence="10 11">
    <name type="scientific">Streptomyces alkaliphilus</name>
    <dbReference type="NCBI Taxonomy" id="1472722"/>
    <lineage>
        <taxon>Bacteria</taxon>
        <taxon>Bacillati</taxon>
        <taxon>Actinomycetota</taxon>
        <taxon>Actinomycetes</taxon>
        <taxon>Kitasatosporales</taxon>
        <taxon>Streptomycetaceae</taxon>
        <taxon>Streptomyces</taxon>
    </lineage>
</organism>
<dbReference type="Pfam" id="PF03176">
    <property type="entry name" value="MMPL"/>
    <property type="match status" value="2"/>
</dbReference>
<feature type="transmembrane region" description="Helical" evidence="8">
    <location>
        <begin position="224"/>
        <end position="246"/>
    </location>
</feature>
<feature type="transmembrane region" description="Helical" evidence="8">
    <location>
        <begin position="603"/>
        <end position="626"/>
    </location>
</feature>
<keyword evidence="4 8" id="KW-0812">Transmembrane</keyword>
<feature type="transmembrane region" description="Helical" evidence="8">
    <location>
        <begin position="267"/>
        <end position="288"/>
    </location>
</feature>
<feature type="transmembrane region" description="Helical" evidence="8">
    <location>
        <begin position="504"/>
        <end position="522"/>
    </location>
</feature>
<keyword evidence="3" id="KW-1003">Cell membrane</keyword>
<feature type="transmembrane region" description="Helical" evidence="8">
    <location>
        <begin position="562"/>
        <end position="582"/>
    </location>
</feature>
<dbReference type="GO" id="GO:0005886">
    <property type="term" value="C:plasma membrane"/>
    <property type="evidence" value="ECO:0007669"/>
    <property type="project" value="UniProtKB-SubCell"/>
</dbReference>
<feature type="transmembrane region" description="Helical" evidence="8">
    <location>
        <begin position="300"/>
        <end position="321"/>
    </location>
</feature>
<reference evidence="11" key="1">
    <citation type="submission" date="2019-10" db="EMBL/GenBank/DDBJ databases">
        <title>Streptomyces sp. nov., a novel actinobacterium isolated from alkaline environment.</title>
        <authorList>
            <person name="Golinska P."/>
        </authorList>
    </citation>
    <scope>NUCLEOTIDE SEQUENCE [LARGE SCALE GENOMIC DNA]</scope>
    <source>
        <strain evidence="11">DSM 42118</strain>
    </source>
</reference>
<feature type="region of interest" description="Disordered" evidence="7">
    <location>
        <begin position="678"/>
        <end position="714"/>
    </location>
</feature>
<proteinExistence type="inferred from homology"/>
<name>A0A7W3TE21_9ACTN</name>
<dbReference type="PANTHER" id="PTHR33406:SF6">
    <property type="entry name" value="MEMBRANE PROTEIN YDGH-RELATED"/>
    <property type="match status" value="1"/>
</dbReference>
<dbReference type="PANTHER" id="PTHR33406">
    <property type="entry name" value="MEMBRANE PROTEIN MJ1562-RELATED"/>
    <property type="match status" value="1"/>
</dbReference>
<keyword evidence="6 8" id="KW-0472">Membrane</keyword>
<dbReference type="InterPro" id="IPR004869">
    <property type="entry name" value="MMPL_dom"/>
</dbReference>
<keyword evidence="11" id="KW-1185">Reference proteome</keyword>
<gene>
    <name evidence="10" type="ORF">FNQ90_13615</name>
</gene>
<evidence type="ECO:0000256" key="7">
    <source>
        <dbReference type="SAM" id="MobiDB-lite"/>
    </source>
</evidence>
<feature type="domain" description="Membrane transport protein MMPL" evidence="9">
    <location>
        <begin position="451"/>
        <end position="672"/>
    </location>
</feature>
<sequence>MPWAVILLWVALLAVTAPLGGQLSGVQSDDSVEYLPESAESTRVARLQQDLPGGGTTDLLLVYEREDGLTGDDRRIAEERVAGILDRWEATGDPRGIPSEDGTVLLHPLSLSAPGAAPGADDADDELVFEIREAASADLPDGLTALVGGPGAFGADAGEVFGSIDTTLLIATVAVVTILLILIYRSPALWLLPLVSVGAAAMVAMAVVYGLVRLFDLTVSTQNSSIMTVLVFGAGTDYALLLVARYRDELRRFTHTHNAMAAALRGVLPALLASSGTVAAGLLCLLAADLNSSSGLGPVGTAGILCALLAMTTLLPALLLVTGRKVFWPMIPEPGAPPRGNRNLFARLGASVSHRPVAILVTGVVALGALALGTLNLPGPLRDADFFTTPPESTVAAETLGEAFPERSTRPITVLAPEDTAEEVLSTVSATDGVDSAEPGRSGAGWTEINVFATGAPESEEERATVRALREDLADDAGGEPAALVGGSTAQAVDLDDTNARDRVIVIPLVLVAVLVILIALLRSVVAPLVLLAGVVLSWGSALGLGGLFFGPVFGFDGMDGWIPLLTFVFGVALGVDYGIFLMHRMREEALTGADTRTAALTALRATGGVIASAGIVLAATFSVLMTLPLVVMVELGFVVAVGVLLDTFVVRTYLVTSTAWLLRERMWWPGPLWRRPPAPPVPAGGSGPGTTGPEGPDTGADAPRTGAGAPDRA</sequence>
<dbReference type="Gene3D" id="1.20.1640.10">
    <property type="entry name" value="Multidrug efflux transporter AcrB transmembrane domain"/>
    <property type="match status" value="2"/>
</dbReference>
<evidence type="ECO:0000256" key="8">
    <source>
        <dbReference type="SAM" id="Phobius"/>
    </source>
</evidence>
<evidence type="ECO:0000259" key="9">
    <source>
        <dbReference type="Pfam" id="PF03176"/>
    </source>
</evidence>
<comment type="similarity">
    <text evidence="2">Belongs to the resistance-nodulation-cell division (RND) (TC 2.A.6) family. MmpL subfamily.</text>
</comment>
<evidence type="ECO:0000313" key="10">
    <source>
        <dbReference type="EMBL" id="MBB0245116.1"/>
    </source>
</evidence>
<dbReference type="InterPro" id="IPR050545">
    <property type="entry name" value="Mycobact_MmpL"/>
</dbReference>
<feature type="transmembrane region" description="Helical" evidence="8">
    <location>
        <begin position="166"/>
        <end position="184"/>
    </location>
</feature>
<evidence type="ECO:0000256" key="2">
    <source>
        <dbReference type="ARBA" id="ARBA00010157"/>
    </source>
</evidence>
<accession>A0A7W3TE21</accession>
<comment type="caution">
    <text evidence="10">The sequence shown here is derived from an EMBL/GenBank/DDBJ whole genome shotgun (WGS) entry which is preliminary data.</text>
</comment>
<evidence type="ECO:0000256" key="4">
    <source>
        <dbReference type="ARBA" id="ARBA00022692"/>
    </source>
</evidence>
<keyword evidence="5 8" id="KW-1133">Transmembrane helix</keyword>